<accession>A0AAV7RL40</accession>
<dbReference type="Proteomes" id="UP001066276">
    <property type="component" value="Chromosome 5"/>
</dbReference>
<evidence type="ECO:0000313" key="1">
    <source>
        <dbReference type="EMBL" id="KAJ1151505.1"/>
    </source>
</evidence>
<proteinExistence type="predicted"/>
<reference evidence="1" key="1">
    <citation type="journal article" date="2022" name="bioRxiv">
        <title>Sequencing and chromosome-scale assembly of the giantPleurodeles waltlgenome.</title>
        <authorList>
            <person name="Brown T."/>
            <person name="Elewa A."/>
            <person name="Iarovenko S."/>
            <person name="Subramanian E."/>
            <person name="Araus A.J."/>
            <person name="Petzold A."/>
            <person name="Susuki M."/>
            <person name="Suzuki K.-i.T."/>
            <person name="Hayashi T."/>
            <person name="Toyoda A."/>
            <person name="Oliveira C."/>
            <person name="Osipova E."/>
            <person name="Leigh N.D."/>
            <person name="Simon A."/>
            <person name="Yun M.H."/>
        </authorList>
    </citation>
    <scope>NUCLEOTIDE SEQUENCE</scope>
    <source>
        <strain evidence="1">20211129_DDA</strain>
        <tissue evidence="1">Liver</tissue>
    </source>
</reference>
<gene>
    <name evidence="1" type="ORF">NDU88_004285</name>
</gene>
<sequence length="81" mass="8781">MKLDTSSLVPDSLRNMIYTSTLRRAAVFLDSDSELFCPFGDVLTFVIDDGSSDKEQLAGLSSDKYTSLRASAVISEALVQA</sequence>
<evidence type="ECO:0000313" key="2">
    <source>
        <dbReference type="Proteomes" id="UP001066276"/>
    </source>
</evidence>
<comment type="caution">
    <text evidence="1">The sequence shown here is derived from an EMBL/GenBank/DDBJ whole genome shotgun (WGS) entry which is preliminary data.</text>
</comment>
<organism evidence="1 2">
    <name type="scientific">Pleurodeles waltl</name>
    <name type="common">Iberian ribbed newt</name>
    <dbReference type="NCBI Taxonomy" id="8319"/>
    <lineage>
        <taxon>Eukaryota</taxon>
        <taxon>Metazoa</taxon>
        <taxon>Chordata</taxon>
        <taxon>Craniata</taxon>
        <taxon>Vertebrata</taxon>
        <taxon>Euteleostomi</taxon>
        <taxon>Amphibia</taxon>
        <taxon>Batrachia</taxon>
        <taxon>Caudata</taxon>
        <taxon>Salamandroidea</taxon>
        <taxon>Salamandridae</taxon>
        <taxon>Pleurodelinae</taxon>
        <taxon>Pleurodeles</taxon>
    </lineage>
</organism>
<name>A0AAV7RL40_PLEWA</name>
<dbReference type="EMBL" id="JANPWB010000009">
    <property type="protein sequence ID" value="KAJ1151505.1"/>
    <property type="molecule type" value="Genomic_DNA"/>
</dbReference>
<dbReference type="AlphaFoldDB" id="A0AAV7RL40"/>
<keyword evidence="2" id="KW-1185">Reference proteome</keyword>
<protein>
    <submittedName>
        <fullName evidence="1">Uncharacterized protein</fullName>
    </submittedName>
</protein>